<name>A0AA37JCF4_9FIRM</name>
<evidence type="ECO:0000313" key="1">
    <source>
        <dbReference type="EMBL" id="GKG98458.1"/>
    </source>
</evidence>
<reference evidence="1" key="1">
    <citation type="submission" date="2022-01" db="EMBL/GenBank/DDBJ databases">
        <title>Novel bile acid biosynthetic pathways are enriched in the microbiome of centenarians.</title>
        <authorList>
            <person name="Sato Y."/>
            <person name="Atarashi K."/>
            <person name="Plichta R.D."/>
            <person name="Arai Y."/>
            <person name="Sasajima S."/>
            <person name="Kearney M.S."/>
            <person name="Suda W."/>
            <person name="Takeshita K."/>
            <person name="Sasaki T."/>
            <person name="Okamoto S."/>
            <person name="Skelly N.A."/>
            <person name="Okamura Y."/>
            <person name="Vlamakis H."/>
            <person name="Li Y."/>
            <person name="Tanoue T."/>
            <person name="Takei H."/>
            <person name="Nittono H."/>
            <person name="Narushima S."/>
            <person name="Irie J."/>
            <person name="Itoh H."/>
            <person name="Moriya K."/>
            <person name="Sugiura Y."/>
            <person name="Suematsu M."/>
            <person name="Moritoki N."/>
            <person name="Shibata S."/>
            <person name="Littman R.D."/>
            <person name="Fischbach A.M."/>
            <person name="Uwamino Y."/>
            <person name="Inoue T."/>
            <person name="Honda A."/>
            <person name="Hattori M."/>
            <person name="Murai T."/>
            <person name="Xavier J.R."/>
            <person name="Hirose N."/>
            <person name="Honda K."/>
        </authorList>
    </citation>
    <scope>NUCLEOTIDE SEQUENCE</scope>
    <source>
        <strain evidence="1">CE91-St55</strain>
    </source>
</reference>
<dbReference type="EMBL" id="BQNJ01000001">
    <property type="protein sequence ID" value="GKG98458.1"/>
    <property type="molecule type" value="Genomic_DNA"/>
</dbReference>
<dbReference type="GO" id="GO:0006260">
    <property type="term" value="P:DNA replication"/>
    <property type="evidence" value="ECO:0007669"/>
    <property type="project" value="InterPro"/>
</dbReference>
<dbReference type="GO" id="GO:0003677">
    <property type="term" value="F:DNA binding"/>
    <property type="evidence" value="ECO:0007669"/>
    <property type="project" value="InterPro"/>
</dbReference>
<dbReference type="RefSeq" id="WP_243008045.1">
    <property type="nucleotide sequence ID" value="NZ_BQNJ01000001.1"/>
</dbReference>
<gene>
    <name evidence="1" type="ORF">CE91St55_04400</name>
</gene>
<proteinExistence type="predicted"/>
<evidence type="ECO:0008006" key="3">
    <source>
        <dbReference type="Google" id="ProtNLM"/>
    </source>
</evidence>
<sequence>MNEVFPFDISDIVFLLNLKIRRKNQTSWDCDCPFCGKEGKLNINLEKNVFRCNKCGEGGGQLQLYSKVYGLDRATACEQIKNYLGKGIQAPEYESFKKTVKSKPEVIHADRAPDRVLHQTYSTFLSMLTLSETHGKNLLERGLSMEQIQKNGYKSTPVFGFRKLTERLIEAGCTVEGVPGFYQEEDGAWSIRFKRKCSGFLIPVRTIEGYIVGMQIRLDYPFDHTKYIWLSSINDKMGTSSGSPIHFVGNPRDEIVFLTEGPLKGDIASFLSGRSFACVPGVNQYANLPELIAQLKRLRVKMVYETYDMDKLLNTVCQADYNTDCVTCAFRQEKGKHQCLKKIEKRKHIQNGCRKLYGICKELLVPCKQFVWDLDQEGAWAGNLKGVDDWLLDLECKASE</sequence>
<evidence type="ECO:0000313" key="2">
    <source>
        <dbReference type="Proteomes" id="UP001055091"/>
    </source>
</evidence>
<dbReference type="AlphaFoldDB" id="A0AA37JCF4"/>
<dbReference type="Proteomes" id="UP001055091">
    <property type="component" value="Unassembled WGS sequence"/>
</dbReference>
<comment type="caution">
    <text evidence="1">The sequence shown here is derived from an EMBL/GenBank/DDBJ whole genome shotgun (WGS) entry which is preliminary data.</text>
</comment>
<protein>
    <recommendedName>
        <fullName evidence="3">DNA primase</fullName>
    </recommendedName>
</protein>
<organism evidence="1 2">
    <name type="scientific">Hungatella hathewayi</name>
    <dbReference type="NCBI Taxonomy" id="154046"/>
    <lineage>
        <taxon>Bacteria</taxon>
        <taxon>Bacillati</taxon>
        <taxon>Bacillota</taxon>
        <taxon>Clostridia</taxon>
        <taxon>Lachnospirales</taxon>
        <taxon>Lachnospiraceae</taxon>
        <taxon>Hungatella</taxon>
    </lineage>
</organism>
<dbReference type="InterPro" id="IPR036977">
    <property type="entry name" value="DNA_primase_Znf_CHC2"/>
</dbReference>
<dbReference type="GO" id="GO:0008270">
    <property type="term" value="F:zinc ion binding"/>
    <property type="evidence" value="ECO:0007669"/>
    <property type="project" value="InterPro"/>
</dbReference>
<dbReference type="SUPFAM" id="SSF57783">
    <property type="entry name" value="Zinc beta-ribbon"/>
    <property type="match status" value="1"/>
</dbReference>
<dbReference type="Gene3D" id="3.90.580.10">
    <property type="entry name" value="Zinc finger, CHC2-type domain"/>
    <property type="match status" value="1"/>
</dbReference>
<accession>A0AA37JCF4</accession>